<comment type="subcellular location">
    <subcellularLocation>
        <location evidence="3">Cytoplasm</location>
    </subcellularLocation>
    <subcellularLocation>
        <location evidence="2">Nucleus</location>
    </subcellularLocation>
</comment>
<evidence type="ECO:0000256" key="4">
    <source>
        <dbReference type="ARBA" id="ARBA00009461"/>
    </source>
</evidence>
<feature type="region of interest" description="Disordered" evidence="8">
    <location>
        <begin position="28"/>
        <end position="306"/>
    </location>
</feature>
<dbReference type="GO" id="GO:0005737">
    <property type="term" value="C:cytoplasm"/>
    <property type="evidence" value="ECO:0007669"/>
    <property type="project" value="UniProtKB-SubCell"/>
</dbReference>
<evidence type="ECO:0000313" key="10">
    <source>
        <dbReference type="EMBL" id="KAJ5740491.1"/>
    </source>
</evidence>
<dbReference type="PANTHER" id="PTHR41391:SF1">
    <property type="entry name" value="RESTRICTION OF TELOMERE CAPPING PROTEIN 4"/>
    <property type="match status" value="1"/>
</dbReference>
<feature type="compositionally biased region" description="Basic and acidic residues" evidence="8">
    <location>
        <begin position="48"/>
        <end position="57"/>
    </location>
</feature>
<reference evidence="10" key="1">
    <citation type="journal article" date="2023" name="IMA Fungus">
        <title>Comparative genomic study of the Penicillium genus elucidates a diverse pangenome and 15 lateral gene transfer events.</title>
        <authorList>
            <person name="Petersen C."/>
            <person name="Sorensen T."/>
            <person name="Nielsen M.R."/>
            <person name="Sondergaard T.E."/>
            <person name="Sorensen J.L."/>
            <person name="Fitzpatrick D.A."/>
            <person name="Frisvad J.C."/>
            <person name="Nielsen K.L."/>
        </authorList>
    </citation>
    <scope>NUCLEOTIDE SEQUENCE</scope>
    <source>
        <strain evidence="10">IBT 17514</strain>
    </source>
</reference>
<reference evidence="10" key="2">
    <citation type="submission" date="2023-01" db="EMBL/GenBank/DDBJ databases">
        <authorList>
            <person name="Petersen C."/>
        </authorList>
    </citation>
    <scope>NUCLEOTIDE SEQUENCE</scope>
    <source>
        <strain evidence="10">IBT 17514</strain>
    </source>
</reference>
<comment type="similarity">
    <text evidence="4">Belongs to the RTC4 family.</text>
</comment>
<keyword evidence="7" id="KW-0539">Nucleus</keyword>
<evidence type="ECO:0000256" key="7">
    <source>
        <dbReference type="ARBA" id="ARBA00023242"/>
    </source>
</evidence>
<evidence type="ECO:0000256" key="5">
    <source>
        <dbReference type="ARBA" id="ARBA00015162"/>
    </source>
</evidence>
<name>A0AAD6HW67_9EURO</name>
<dbReference type="Proteomes" id="UP001215712">
    <property type="component" value="Unassembled WGS sequence"/>
</dbReference>
<dbReference type="GO" id="GO:0005634">
    <property type="term" value="C:nucleus"/>
    <property type="evidence" value="ECO:0007669"/>
    <property type="project" value="UniProtKB-SubCell"/>
</dbReference>
<proteinExistence type="inferred from homology"/>
<feature type="compositionally biased region" description="Low complexity" evidence="8">
    <location>
        <begin position="264"/>
        <end position="284"/>
    </location>
</feature>
<evidence type="ECO:0000256" key="2">
    <source>
        <dbReference type="ARBA" id="ARBA00004123"/>
    </source>
</evidence>
<accession>A0AAD6HW67</accession>
<dbReference type="InterPro" id="IPR028094">
    <property type="entry name" value="RTC4_C"/>
</dbReference>
<dbReference type="Pfam" id="PF14474">
    <property type="entry name" value="RTC4"/>
    <property type="match status" value="1"/>
</dbReference>
<gene>
    <name evidence="10" type="ORF">N7493_000363</name>
</gene>
<sequence>MTTSRRRRDPSDASIHLTKDARLGRHLLSTFEKKSSQNDDDLPASPAPEKHKEDESAIHAAPMSSDDESQSGECSQITDQVEEIQPALPTLKEKLVEAKDAPTHSFTGWGQYKKKDGLARTSSLLESENDEDPYWSQVSQTSKRSKQSTFTSSRNKSSFSKTPTSSARSIATPEKTSQKSKLNSAKSTAKKPNGKASKKDKSSKDSDSDSSFKIPLDFHVASPEKPKPKSRKLSPQFKVPPPLQNDVFPQSSIGSSRNTQSFNLDLDISSQSSLSPPRESLSEPSSDDELLDDPPRSPSPPRKALCPMCKAEVNPEMLREFQAQPNQRLREQQRFCTSHKKDAATVEWQAHGYPDINWSTLGERLQRYHSDIEKYLNPETPSYFRNILESAQKAGSSLRLTITSDGLEVMSCGYYGGKGAHKMLDGVMGRFAVKLRRLTKDDNLAAKVGIVGYAQSVLVPELAVRLIMEDMDVSADGAREIMRESIDIGQKLNPQQDDVVVIDDDEIEELPQE</sequence>
<comment type="function">
    <text evidence="1">May be involved in a process influencing telomere capping.</text>
</comment>
<comment type="caution">
    <text evidence="10">The sequence shown here is derived from an EMBL/GenBank/DDBJ whole genome shotgun (WGS) entry which is preliminary data.</text>
</comment>
<evidence type="ECO:0000313" key="11">
    <source>
        <dbReference type="Proteomes" id="UP001215712"/>
    </source>
</evidence>
<evidence type="ECO:0000256" key="1">
    <source>
        <dbReference type="ARBA" id="ARBA00002738"/>
    </source>
</evidence>
<dbReference type="SMART" id="SM01312">
    <property type="entry name" value="RTC4"/>
    <property type="match status" value="1"/>
</dbReference>
<feature type="domain" description="Restriction of telomere capping protein 4 C-terminal" evidence="9">
    <location>
        <begin position="375"/>
        <end position="495"/>
    </location>
</feature>
<evidence type="ECO:0000259" key="9">
    <source>
        <dbReference type="SMART" id="SM01312"/>
    </source>
</evidence>
<keyword evidence="6" id="KW-0963">Cytoplasm</keyword>
<feature type="region of interest" description="Disordered" evidence="8">
    <location>
        <begin position="1"/>
        <end position="20"/>
    </location>
</feature>
<dbReference type="PANTHER" id="PTHR41391">
    <property type="entry name" value="RESTRICTION OF TELOMERE CAPPING PROTEIN 4"/>
    <property type="match status" value="1"/>
</dbReference>
<feature type="compositionally biased region" description="Basic and acidic residues" evidence="8">
    <location>
        <begin position="197"/>
        <end position="207"/>
    </location>
</feature>
<dbReference type="AlphaFoldDB" id="A0AAD6HW67"/>
<feature type="compositionally biased region" description="Polar residues" evidence="8">
    <location>
        <begin position="136"/>
        <end position="169"/>
    </location>
</feature>
<feature type="compositionally biased region" description="Basic and acidic residues" evidence="8">
    <location>
        <begin position="91"/>
        <end position="102"/>
    </location>
</feature>
<keyword evidence="11" id="KW-1185">Reference proteome</keyword>
<dbReference type="InterPro" id="IPR039024">
    <property type="entry name" value="RTC4"/>
</dbReference>
<evidence type="ECO:0000256" key="3">
    <source>
        <dbReference type="ARBA" id="ARBA00004496"/>
    </source>
</evidence>
<protein>
    <recommendedName>
        <fullName evidence="5">Restriction of telomere capping protein 4</fullName>
    </recommendedName>
</protein>
<organism evidence="10 11">
    <name type="scientific">Penicillium malachiteum</name>
    <dbReference type="NCBI Taxonomy" id="1324776"/>
    <lineage>
        <taxon>Eukaryota</taxon>
        <taxon>Fungi</taxon>
        <taxon>Dikarya</taxon>
        <taxon>Ascomycota</taxon>
        <taxon>Pezizomycotina</taxon>
        <taxon>Eurotiomycetes</taxon>
        <taxon>Eurotiomycetidae</taxon>
        <taxon>Eurotiales</taxon>
        <taxon>Aspergillaceae</taxon>
        <taxon>Penicillium</taxon>
    </lineage>
</organism>
<evidence type="ECO:0000256" key="6">
    <source>
        <dbReference type="ARBA" id="ARBA00022490"/>
    </source>
</evidence>
<evidence type="ECO:0000256" key="8">
    <source>
        <dbReference type="SAM" id="MobiDB-lite"/>
    </source>
</evidence>
<dbReference type="EMBL" id="JAQJAN010000001">
    <property type="protein sequence ID" value="KAJ5740491.1"/>
    <property type="molecule type" value="Genomic_DNA"/>
</dbReference>
<feature type="compositionally biased region" description="Polar residues" evidence="8">
    <location>
        <begin position="247"/>
        <end position="263"/>
    </location>
</feature>